<sequence length="135" mass="14609">MRTLPTFNAPTAGSTNNNNINISNNTCNICGGTTAVSVALSGAVSIRRPGSDARFDCVCSPHTGLFLLEAFWPRWKMAIRTAPTFLATPVCSKASSFADGKDTSKNEDGEKMEVGEKVKEIADHEENKENQEQNQ</sequence>
<evidence type="ECO:0000313" key="2">
    <source>
        <dbReference type="Proteomes" id="UP001164539"/>
    </source>
</evidence>
<organism evidence="1 2">
    <name type="scientific">Melia azedarach</name>
    <name type="common">Chinaberry tree</name>
    <dbReference type="NCBI Taxonomy" id="155640"/>
    <lineage>
        <taxon>Eukaryota</taxon>
        <taxon>Viridiplantae</taxon>
        <taxon>Streptophyta</taxon>
        <taxon>Embryophyta</taxon>
        <taxon>Tracheophyta</taxon>
        <taxon>Spermatophyta</taxon>
        <taxon>Magnoliopsida</taxon>
        <taxon>eudicotyledons</taxon>
        <taxon>Gunneridae</taxon>
        <taxon>Pentapetalae</taxon>
        <taxon>rosids</taxon>
        <taxon>malvids</taxon>
        <taxon>Sapindales</taxon>
        <taxon>Meliaceae</taxon>
        <taxon>Melia</taxon>
    </lineage>
</organism>
<comment type="caution">
    <text evidence="1">The sequence shown here is derived from an EMBL/GenBank/DDBJ whole genome shotgun (WGS) entry which is preliminary data.</text>
</comment>
<gene>
    <name evidence="1" type="ORF">OWV82_017800</name>
</gene>
<accession>A0ACC1X8G8</accession>
<dbReference type="Proteomes" id="UP001164539">
    <property type="component" value="Chromosome 10"/>
</dbReference>
<dbReference type="EMBL" id="CM051403">
    <property type="protein sequence ID" value="KAJ4707725.1"/>
    <property type="molecule type" value="Genomic_DNA"/>
</dbReference>
<proteinExistence type="predicted"/>
<keyword evidence="2" id="KW-1185">Reference proteome</keyword>
<reference evidence="1 2" key="1">
    <citation type="journal article" date="2023" name="Science">
        <title>Complex scaffold remodeling in plant triterpene biosynthesis.</title>
        <authorList>
            <person name="De La Pena R."/>
            <person name="Hodgson H."/>
            <person name="Liu J.C."/>
            <person name="Stephenson M.J."/>
            <person name="Martin A.C."/>
            <person name="Owen C."/>
            <person name="Harkess A."/>
            <person name="Leebens-Mack J."/>
            <person name="Jimenez L.E."/>
            <person name="Osbourn A."/>
            <person name="Sattely E.S."/>
        </authorList>
    </citation>
    <scope>NUCLEOTIDE SEQUENCE [LARGE SCALE GENOMIC DNA]</scope>
    <source>
        <strain evidence="2">cv. JPN11</strain>
        <tissue evidence="1">Leaf</tissue>
    </source>
</reference>
<evidence type="ECO:0000313" key="1">
    <source>
        <dbReference type="EMBL" id="KAJ4707725.1"/>
    </source>
</evidence>
<name>A0ACC1X8G8_MELAZ</name>
<protein>
    <submittedName>
        <fullName evidence="1">Uncharacterized protein</fullName>
    </submittedName>
</protein>